<dbReference type="PANTHER" id="PTHR42776:SF27">
    <property type="entry name" value="DIPEPTIDYL PEPTIDASE FAMILY MEMBER 6"/>
    <property type="match status" value="1"/>
</dbReference>
<dbReference type="InterPro" id="IPR002471">
    <property type="entry name" value="Pept_S9_AS"/>
</dbReference>
<evidence type="ECO:0000259" key="7">
    <source>
        <dbReference type="Pfam" id="PF00326"/>
    </source>
</evidence>
<comment type="function">
    <text evidence="6">This enzyme catalyzes the hydrolysis of the N-terminal peptide bond of an N-acetylated peptide to generate an N-acetylated amino acid and a peptide with a free N-terminus. It preferentially cleaves off Ac-Ala, Ac-Met and Ac-Ser. Also, involved in the degradation of oxidized and glycated proteins.</text>
</comment>
<evidence type="ECO:0000313" key="9">
    <source>
        <dbReference type="Proteomes" id="UP000830167"/>
    </source>
</evidence>
<evidence type="ECO:0000256" key="3">
    <source>
        <dbReference type="ARBA" id="ARBA00022990"/>
    </source>
</evidence>
<dbReference type="InterPro" id="IPR001375">
    <property type="entry name" value="Peptidase_S9_cat"/>
</dbReference>
<sequence length="645" mass="72789">MRPITTQTLFSLQFSGDPQFSPDGQSIVYVKTTINQEENKYQSQICKYDRKTGRDIPFTQGLAQDKLPKFSQDGSYLAFVSTRSGTPQLFVMLTDGGEPKQLTFFKKGVKSYSWMPNNQLVVAARKDDANEKSDVRVVNTLRYRGNGYGFYGDEPIHLWLVQVDGSGPQQITDGNFDETDPTVSPDGKKIAFVSWREENQVEVTPSLYTVDLDTGLIDLTYQGKGSVSHPVYSPNGKWIAFFGHEHGEDSGYNTELWVVSTGSGEARSLSRSLDRPVGNQVGTDARYETAEVSPIWDMDSQKIYFTATHEGDVYVYSVTLDEKIQKETPGDTQVVTSFSYHSGVIAYAKETPASPAELYLQQNKEIQQITYHNTPLFKSLTVSVPERTKFQARDGLEINGWLLKPPGFSSDQRYPLVLEIHGGPHSSYGNTFLHEFQVLANSGYIVLYTNPRGSHGYGEAFVRGSIGDWGGKDYEDLIDAVDAVARLPYVDRNNLFVTGGSYGGYMTNWMVAHTHIFKAAVTQRSICNLHSMIGTSDIGFWFNVKELDGADIWEDEEFILSRSPIRYANRVQTPVKIIHSEEDFRCPMEQAEQWFTALKRLGVETELVRFPNENHDLSRNGQPEHRVERLDHIVGWFNQYLGNKE</sequence>
<keyword evidence="2" id="KW-0645">Protease</keyword>
<proteinExistence type="predicted"/>
<feature type="domain" description="Peptidase S9 prolyl oligopeptidase catalytic" evidence="7">
    <location>
        <begin position="432"/>
        <end position="643"/>
    </location>
</feature>
<accession>A0ABY4CP34</accession>
<dbReference type="SUPFAM" id="SSF82171">
    <property type="entry name" value="DPP6 N-terminal domain-like"/>
    <property type="match status" value="1"/>
</dbReference>
<name>A0ABY4CP34_9BACL</name>
<dbReference type="SUPFAM" id="SSF53474">
    <property type="entry name" value="alpha/beta-Hydrolases"/>
    <property type="match status" value="1"/>
</dbReference>
<keyword evidence="9" id="KW-1185">Reference proteome</keyword>
<evidence type="ECO:0000313" key="8">
    <source>
        <dbReference type="EMBL" id="UOF91207.1"/>
    </source>
</evidence>
<dbReference type="RefSeq" id="WP_347437897.1">
    <property type="nucleotide sequence ID" value="NZ_CP089291.1"/>
</dbReference>
<dbReference type="InterPro" id="IPR029058">
    <property type="entry name" value="AB_hydrolase_fold"/>
</dbReference>
<evidence type="ECO:0000256" key="4">
    <source>
        <dbReference type="ARBA" id="ARBA00032284"/>
    </source>
</evidence>
<evidence type="ECO:0000256" key="5">
    <source>
        <dbReference type="ARBA" id="ARBA00032596"/>
    </source>
</evidence>
<dbReference type="Pfam" id="PF07676">
    <property type="entry name" value="PD40"/>
    <property type="match status" value="4"/>
</dbReference>
<dbReference type="PROSITE" id="PS00708">
    <property type="entry name" value="PRO_ENDOPEP_SER"/>
    <property type="match status" value="1"/>
</dbReference>
<gene>
    <name evidence="8" type="ORF">LSG31_02820</name>
</gene>
<dbReference type="Gene3D" id="2.120.10.30">
    <property type="entry name" value="TolB, C-terminal domain"/>
    <property type="match status" value="2"/>
</dbReference>
<dbReference type="InterPro" id="IPR011042">
    <property type="entry name" value="6-blade_b-propeller_TolB-like"/>
</dbReference>
<dbReference type="Proteomes" id="UP000830167">
    <property type="component" value="Chromosome"/>
</dbReference>
<evidence type="ECO:0000256" key="6">
    <source>
        <dbReference type="ARBA" id="ARBA00045885"/>
    </source>
</evidence>
<dbReference type="PANTHER" id="PTHR42776">
    <property type="entry name" value="SERINE PEPTIDASE S9 FAMILY MEMBER"/>
    <property type="match status" value="1"/>
</dbReference>
<keyword evidence="2" id="KW-0720">Serine protease</keyword>
<evidence type="ECO:0000256" key="2">
    <source>
        <dbReference type="ARBA" id="ARBA00022825"/>
    </source>
</evidence>
<dbReference type="InterPro" id="IPR011659">
    <property type="entry name" value="WD40"/>
</dbReference>
<protein>
    <recommendedName>
        <fullName evidence="5">Acyl-peptide hydrolase</fullName>
    </recommendedName>
    <alternativeName>
        <fullName evidence="4">Acylaminoacyl-peptidase</fullName>
    </alternativeName>
</protein>
<reference evidence="8" key="1">
    <citation type="submission" date="2021-12" db="EMBL/GenBank/DDBJ databases">
        <title>Alicyclobacillaceae gen. nov., sp. nov., isolated from chalcocite enrichment system.</title>
        <authorList>
            <person name="Jiang Z."/>
        </authorList>
    </citation>
    <scope>NUCLEOTIDE SEQUENCE</scope>
    <source>
        <strain evidence="8">MYW30-H2</strain>
    </source>
</reference>
<keyword evidence="1" id="KW-0378">Hydrolase</keyword>
<dbReference type="EMBL" id="CP089291">
    <property type="protein sequence ID" value="UOF91207.1"/>
    <property type="molecule type" value="Genomic_DNA"/>
</dbReference>
<keyword evidence="3" id="KW-0007">Acetylation</keyword>
<dbReference type="Pfam" id="PF00326">
    <property type="entry name" value="Peptidase_S9"/>
    <property type="match status" value="1"/>
</dbReference>
<dbReference type="Gene3D" id="3.40.50.1820">
    <property type="entry name" value="alpha/beta hydrolase"/>
    <property type="match status" value="1"/>
</dbReference>
<organism evidence="8 9">
    <name type="scientific">Fodinisporobacter ferrooxydans</name>
    <dbReference type="NCBI Taxonomy" id="2901836"/>
    <lineage>
        <taxon>Bacteria</taxon>
        <taxon>Bacillati</taxon>
        <taxon>Bacillota</taxon>
        <taxon>Bacilli</taxon>
        <taxon>Bacillales</taxon>
        <taxon>Alicyclobacillaceae</taxon>
        <taxon>Fodinisporobacter</taxon>
    </lineage>
</organism>
<evidence type="ECO:0000256" key="1">
    <source>
        <dbReference type="ARBA" id="ARBA00022801"/>
    </source>
</evidence>